<dbReference type="RefSeq" id="WP_367983966.1">
    <property type="nucleotide sequence ID" value="NZ_JBAKFF010000001.1"/>
</dbReference>
<sequence>MSRQSKETAAEVWSLTLATYAGEGVAAACIGLQDRHGVGVSNLLALMGLSAVGYPVRDAHTMDRVLRRAEAWQERVIDPLRGVRRELPDAAPAEIEKAARDVRRALLNQEIETERLQQELVVTDVLHNVTGMAGVSTDVERVRSAESVARLYLARFVEVWSDVEEAALQCLLDAMAGDRAGPSPH</sequence>
<accession>A0ABV3T7P6</accession>
<dbReference type="InterPro" id="IPR012659">
    <property type="entry name" value="CHP02444"/>
</dbReference>
<dbReference type="Pfam" id="PF09523">
    <property type="entry name" value="DUF2390"/>
    <property type="match status" value="1"/>
</dbReference>
<evidence type="ECO:0000313" key="1">
    <source>
        <dbReference type="EMBL" id="MEX0431206.1"/>
    </source>
</evidence>
<reference evidence="1 2" key="1">
    <citation type="submission" date="2024-02" db="EMBL/GenBank/DDBJ databases">
        <title>New especies of Spiribacter isolated from saline water.</title>
        <authorList>
            <person name="Leon M.J."/>
            <person name="De La Haba R."/>
            <person name="Sanchez-Porro C."/>
            <person name="Ventosa A."/>
        </authorList>
    </citation>
    <scope>NUCLEOTIDE SEQUENCE [LARGE SCALE GENOMIC DNA]</scope>
    <source>
        <strain evidence="2">ag22IC4-189</strain>
    </source>
</reference>
<name>A0ABV3T7P6_9GAMM</name>
<dbReference type="NCBIfam" id="TIGR02444">
    <property type="entry name" value="TIGR02444 family protein"/>
    <property type="match status" value="1"/>
</dbReference>
<organism evidence="1 2">
    <name type="scientific">Spiribacter insolitus</name>
    <dbReference type="NCBI Taxonomy" id="3122417"/>
    <lineage>
        <taxon>Bacteria</taxon>
        <taxon>Pseudomonadati</taxon>
        <taxon>Pseudomonadota</taxon>
        <taxon>Gammaproteobacteria</taxon>
        <taxon>Chromatiales</taxon>
        <taxon>Ectothiorhodospiraceae</taxon>
        <taxon>Spiribacter</taxon>
    </lineage>
</organism>
<comment type="caution">
    <text evidence="1">The sequence shown here is derived from an EMBL/GenBank/DDBJ whole genome shotgun (WGS) entry which is preliminary data.</text>
</comment>
<keyword evidence="2" id="KW-1185">Reference proteome</keyword>
<proteinExistence type="predicted"/>
<protein>
    <submittedName>
        <fullName evidence="1">TIGR02444 family protein</fullName>
    </submittedName>
</protein>
<gene>
    <name evidence="1" type="ORF">V6X30_07315</name>
</gene>
<evidence type="ECO:0000313" key="2">
    <source>
        <dbReference type="Proteomes" id="UP001556637"/>
    </source>
</evidence>
<dbReference type="EMBL" id="JBAKFF010000001">
    <property type="protein sequence ID" value="MEX0431206.1"/>
    <property type="molecule type" value="Genomic_DNA"/>
</dbReference>
<dbReference type="Proteomes" id="UP001556637">
    <property type="component" value="Unassembled WGS sequence"/>
</dbReference>